<evidence type="ECO:0000256" key="3">
    <source>
        <dbReference type="ARBA" id="ARBA00022729"/>
    </source>
</evidence>
<keyword evidence="5" id="KW-0998">Cell outer membrane</keyword>
<evidence type="ECO:0000256" key="4">
    <source>
        <dbReference type="ARBA" id="ARBA00023136"/>
    </source>
</evidence>
<evidence type="ECO:0000259" key="6">
    <source>
        <dbReference type="Pfam" id="PF07980"/>
    </source>
</evidence>
<dbReference type="Gene3D" id="1.25.40.390">
    <property type="match status" value="1"/>
</dbReference>
<evidence type="ECO:0000256" key="2">
    <source>
        <dbReference type="ARBA" id="ARBA00006275"/>
    </source>
</evidence>
<dbReference type="Pfam" id="PF14322">
    <property type="entry name" value="SusD-like_3"/>
    <property type="match status" value="1"/>
</dbReference>
<gene>
    <name evidence="8" type="ORF">ICJ83_05105</name>
</gene>
<dbReference type="GO" id="GO:0009279">
    <property type="term" value="C:cell outer membrane"/>
    <property type="evidence" value="ECO:0007669"/>
    <property type="project" value="UniProtKB-SubCell"/>
</dbReference>
<feature type="domain" description="RagB/SusD" evidence="6">
    <location>
        <begin position="335"/>
        <end position="472"/>
    </location>
</feature>
<comment type="subcellular location">
    <subcellularLocation>
        <location evidence="1">Cell outer membrane</location>
    </subcellularLocation>
</comment>
<keyword evidence="4" id="KW-0472">Membrane</keyword>
<dbReference type="InterPro" id="IPR033985">
    <property type="entry name" value="SusD-like_N"/>
</dbReference>
<organism evidence="8 9">
    <name type="scientific">Aestuariibaculum sediminum</name>
    <dbReference type="NCBI Taxonomy" id="2770637"/>
    <lineage>
        <taxon>Bacteria</taxon>
        <taxon>Pseudomonadati</taxon>
        <taxon>Bacteroidota</taxon>
        <taxon>Flavobacteriia</taxon>
        <taxon>Flavobacteriales</taxon>
        <taxon>Flavobacteriaceae</taxon>
    </lineage>
</organism>
<protein>
    <submittedName>
        <fullName evidence="8">RagB/SusD family nutrient uptake outer membrane protein</fullName>
    </submittedName>
</protein>
<evidence type="ECO:0000313" key="8">
    <source>
        <dbReference type="EMBL" id="MBD0831506.1"/>
    </source>
</evidence>
<dbReference type="RefSeq" id="WP_188229304.1">
    <property type="nucleotide sequence ID" value="NZ_JACVXB010000002.1"/>
</dbReference>
<keyword evidence="9" id="KW-1185">Reference proteome</keyword>
<evidence type="ECO:0000313" key="9">
    <source>
        <dbReference type="Proteomes" id="UP000600588"/>
    </source>
</evidence>
<evidence type="ECO:0000256" key="5">
    <source>
        <dbReference type="ARBA" id="ARBA00023237"/>
    </source>
</evidence>
<sequence length="472" mass="53744">MKTKNNINNAIVQLVFNCIKKRYWGICLMGLILFSCESILDIDPPKDTLITETVFEDVSTVESALANIYYNMREGGMVSGVNGIAVNLGAYSDELNYHGYNTGQLNFYNHNILASESILLDWWNQAYNLIYAANDIIYGLDHSDILTEEDQNFYKAQALFLRGYLHSLLSGVFGATPYIKTIDYVQNNRKERSPEAEVYEMAIEDLETSLELFENSSLSLGNIYPTKSASRALLARLYLYTGSWEMAVKTSSLLIDDFELESDLSKVFLKESVETIWQLKSGKIKNTYEGISFIINTIPTRGYALSSDLLNAFESNDLRAVNWIGSITSDDGLTTLYFANKYKETFTNSTTELEYSIIFRLSEQYLIRAEALAQLNNLEQANQDLNTIRNRAGLMSVDLNSKADLMEAIFKERRIELFTEHAQRWFDLKRFGKASDLLSDIKQGWRDTDVLLPIPESEIELNPNLKPQNPGY</sequence>
<keyword evidence="3" id="KW-0732">Signal</keyword>
<comment type="caution">
    <text evidence="8">The sequence shown here is derived from an EMBL/GenBank/DDBJ whole genome shotgun (WGS) entry which is preliminary data.</text>
</comment>
<dbReference type="AlphaFoldDB" id="A0A8J6Q204"/>
<dbReference type="InterPro" id="IPR011990">
    <property type="entry name" value="TPR-like_helical_dom_sf"/>
</dbReference>
<dbReference type="InterPro" id="IPR012944">
    <property type="entry name" value="SusD_RagB_dom"/>
</dbReference>
<dbReference type="EMBL" id="JACVXB010000002">
    <property type="protein sequence ID" value="MBD0831506.1"/>
    <property type="molecule type" value="Genomic_DNA"/>
</dbReference>
<evidence type="ECO:0000256" key="1">
    <source>
        <dbReference type="ARBA" id="ARBA00004442"/>
    </source>
</evidence>
<dbReference type="Pfam" id="PF07980">
    <property type="entry name" value="SusD_RagB"/>
    <property type="match status" value="1"/>
</dbReference>
<dbReference type="Proteomes" id="UP000600588">
    <property type="component" value="Unassembled WGS sequence"/>
</dbReference>
<dbReference type="SUPFAM" id="SSF48452">
    <property type="entry name" value="TPR-like"/>
    <property type="match status" value="1"/>
</dbReference>
<feature type="domain" description="SusD-like N-terminal" evidence="7">
    <location>
        <begin position="41"/>
        <end position="239"/>
    </location>
</feature>
<name>A0A8J6Q204_9FLAO</name>
<reference evidence="8 9" key="1">
    <citation type="submission" date="2020-09" db="EMBL/GenBank/DDBJ databases">
        <title>TT11 complete genome.</title>
        <authorList>
            <person name="Wu Z."/>
        </authorList>
    </citation>
    <scope>NUCLEOTIDE SEQUENCE [LARGE SCALE GENOMIC DNA]</scope>
    <source>
        <strain evidence="8 9">TT11</strain>
    </source>
</reference>
<dbReference type="CDD" id="cd08977">
    <property type="entry name" value="SusD"/>
    <property type="match status" value="1"/>
</dbReference>
<evidence type="ECO:0000259" key="7">
    <source>
        <dbReference type="Pfam" id="PF14322"/>
    </source>
</evidence>
<accession>A0A8J6Q204</accession>
<proteinExistence type="inferred from homology"/>
<comment type="similarity">
    <text evidence="2">Belongs to the SusD family.</text>
</comment>